<dbReference type="AlphaFoldDB" id="A0A6P0HKF2"/>
<dbReference type="NCBIfam" id="TIGR03816">
    <property type="entry name" value="tadE_like_DECH"/>
    <property type="match status" value="1"/>
</dbReference>
<reference evidence="2 3" key="1">
    <citation type="journal article" date="2014" name="Int. J. Syst. Evol. Microbiol.">
        <title>Nocardioides zeae sp. nov., isolated from the stem of Zea mays.</title>
        <authorList>
            <person name="Glaeser S.P."/>
            <person name="McInroy J.A."/>
            <person name="Busse H.J."/>
            <person name="Kampfer P."/>
        </authorList>
    </citation>
    <scope>NUCLEOTIDE SEQUENCE [LARGE SCALE GENOMIC DNA]</scope>
    <source>
        <strain evidence="2 3">JCM 30728</strain>
    </source>
</reference>
<name>A0A6P0HKF2_9ACTN</name>
<accession>A0A6P0HKF2</accession>
<feature type="domain" description="Putative Flp pilus-assembly TadG-like N-terminal" evidence="1">
    <location>
        <begin position="16"/>
        <end position="62"/>
    </location>
</feature>
<evidence type="ECO:0000313" key="3">
    <source>
        <dbReference type="Proteomes" id="UP000468687"/>
    </source>
</evidence>
<dbReference type="InterPro" id="IPR028087">
    <property type="entry name" value="Tad_N"/>
</dbReference>
<dbReference type="Pfam" id="PF13400">
    <property type="entry name" value="Tad"/>
    <property type="match status" value="1"/>
</dbReference>
<proteinExistence type="predicted"/>
<evidence type="ECO:0000313" key="2">
    <source>
        <dbReference type="EMBL" id="NEN79066.1"/>
    </source>
</evidence>
<dbReference type="InterPro" id="IPR021202">
    <property type="entry name" value="Rv3654c-like"/>
</dbReference>
<evidence type="ECO:0000259" key="1">
    <source>
        <dbReference type="Pfam" id="PF13400"/>
    </source>
</evidence>
<gene>
    <name evidence="2" type="ORF">G3T38_12335</name>
</gene>
<sequence length="130" mass="12782">MRRSGRARRARRGQRGAATVTALALVAVLGAVAVVLAVGAGLFVEHRRAQAAADLAALAGAGAVGDGDPCAAATATARRNGAELTSCEVLDRDVRVVVAVRRSYPGGREAVVEGTARAGPVGSPAAGGGA</sequence>
<dbReference type="Proteomes" id="UP000468687">
    <property type="component" value="Unassembled WGS sequence"/>
</dbReference>
<protein>
    <recommendedName>
        <fullName evidence="1">Putative Flp pilus-assembly TadG-like N-terminal domain-containing protein</fullName>
    </recommendedName>
</protein>
<dbReference type="EMBL" id="JAAGXA010000008">
    <property type="protein sequence ID" value="NEN79066.1"/>
    <property type="molecule type" value="Genomic_DNA"/>
</dbReference>
<comment type="caution">
    <text evidence="2">The sequence shown here is derived from an EMBL/GenBank/DDBJ whole genome shotgun (WGS) entry which is preliminary data.</text>
</comment>
<keyword evidence="3" id="KW-1185">Reference proteome</keyword>
<organism evidence="2 3">
    <name type="scientific">Nocardioides zeae</name>
    <dbReference type="NCBI Taxonomy" id="1457234"/>
    <lineage>
        <taxon>Bacteria</taxon>
        <taxon>Bacillati</taxon>
        <taxon>Actinomycetota</taxon>
        <taxon>Actinomycetes</taxon>
        <taxon>Propionibacteriales</taxon>
        <taxon>Nocardioidaceae</taxon>
        <taxon>Nocardioides</taxon>
    </lineage>
</organism>